<reference evidence="1" key="1">
    <citation type="submission" date="2020-08" db="EMBL/GenBank/DDBJ databases">
        <authorList>
            <person name="Uke A."/>
            <person name="Chhe C."/>
            <person name="Baramee S."/>
            <person name="Kosugi A."/>
        </authorList>
    </citation>
    <scope>NUCLEOTIDE SEQUENCE</scope>
    <source>
        <strain evidence="1">DA-C8</strain>
    </source>
</reference>
<evidence type="ECO:0008006" key="3">
    <source>
        <dbReference type="Google" id="ProtNLM"/>
    </source>
</evidence>
<protein>
    <recommendedName>
        <fullName evidence="3">Sporulation protein YyaC</fullName>
    </recommendedName>
</protein>
<gene>
    <name evidence="1" type="primary">yyaC</name>
    <name evidence="1" type="ORF">PRECH8_14770</name>
</gene>
<dbReference type="NCBIfam" id="TIGR02841">
    <property type="entry name" value="spore_YyaC"/>
    <property type="match status" value="1"/>
</dbReference>
<dbReference type="Proteomes" id="UP000654993">
    <property type="component" value="Unassembled WGS sequence"/>
</dbReference>
<comment type="caution">
    <text evidence="1">The sequence shown here is derived from an EMBL/GenBank/DDBJ whole genome shotgun (WGS) entry which is preliminary data.</text>
</comment>
<evidence type="ECO:0000313" key="1">
    <source>
        <dbReference type="EMBL" id="GFR38181.1"/>
    </source>
</evidence>
<dbReference type="EMBL" id="BMAQ01000013">
    <property type="protein sequence ID" value="GFR38181.1"/>
    <property type="molecule type" value="Genomic_DNA"/>
</dbReference>
<organism evidence="1 2">
    <name type="scientific">Insulibacter thermoxylanivorax</name>
    <dbReference type="NCBI Taxonomy" id="2749268"/>
    <lineage>
        <taxon>Bacteria</taxon>
        <taxon>Bacillati</taxon>
        <taxon>Bacillota</taxon>
        <taxon>Bacilli</taxon>
        <taxon>Bacillales</taxon>
        <taxon>Paenibacillaceae</taxon>
        <taxon>Insulibacter</taxon>
    </lineage>
</organism>
<sequence>MHFPIKFGASKIEEPLKVPYTDEQSKERIIQHLLEYYADAVPGQEIVIVCIGTDRSTGDSLGPLVGSKLLQMGLRDQHLFGTLDQPVHAMNLKENIQRIQQLFQQPFIVAVDACLGQSSSVGHIQVGRGPVKPGAGVNKDLPPVGDIHLTGIVNVGGFMEYFVLQNTRLSIVFHMADVIAECLYQAQLRLHRPIPATAARLDG</sequence>
<dbReference type="InterPro" id="IPR009665">
    <property type="entry name" value="YyaC"/>
</dbReference>
<reference evidence="1" key="2">
    <citation type="journal article" date="2021" name="Data Brief">
        <title>Draft genome sequence data of the facultative, thermophilic, xylanolytic bacterium Paenibacillus sp. strain DA-C8.</title>
        <authorList>
            <person name="Chhe C."/>
            <person name="Uke A."/>
            <person name="Baramee S."/>
            <person name="Ungkulpasvich U."/>
            <person name="Tachaapaikoon C."/>
            <person name="Pason P."/>
            <person name="Waeonukul R."/>
            <person name="Ratanakhanokchai K."/>
            <person name="Kosugi A."/>
        </authorList>
    </citation>
    <scope>NUCLEOTIDE SEQUENCE</scope>
    <source>
        <strain evidence="1">DA-C8</strain>
    </source>
</reference>
<evidence type="ECO:0000313" key="2">
    <source>
        <dbReference type="Proteomes" id="UP000654993"/>
    </source>
</evidence>
<name>A0A916VG63_9BACL</name>
<dbReference type="Pfam" id="PF06866">
    <property type="entry name" value="DUF1256"/>
    <property type="match status" value="1"/>
</dbReference>
<keyword evidence="2" id="KW-1185">Reference proteome</keyword>
<dbReference type="SUPFAM" id="SSF53163">
    <property type="entry name" value="HybD-like"/>
    <property type="match status" value="1"/>
</dbReference>
<dbReference type="RefSeq" id="WP_200966441.1">
    <property type="nucleotide sequence ID" value="NZ_BMAQ01000013.1"/>
</dbReference>
<proteinExistence type="predicted"/>
<accession>A0A916VG63</accession>
<dbReference type="AlphaFoldDB" id="A0A916VG63"/>
<dbReference type="InterPro" id="IPR023430">
    <property type="entry name" value="Pept_HybD-like_dom_sf"/>
</dbReference>